<protein>
    <recommendedName>
        <fullName evidence="2">chitinase</fullName>
        <ecNumber evidence="2">3.2.1.14</ecNumber>
    </recommendedName>
</protein>
<dbReference type="InterPro" id="IPR008979">
    <property type="entry name" value="Galactose-bd-like_sf"/>
</dbReference>
<dbReference type="InterPro" id="IPR001579">
    <property type="entry name" value="Glyco_hydro_18_chit_AS"/>
</dbReference>
<keyword evidence="4" id="KW-0146">Chitin degradation</keyword>
<dbReference type="InterPro" id="IPR003305">
    <property type="entry name" value="CenC_carb-bd"/>
</dbReference>
<organism evidence="10 11">
    <name type="scientific">Fodinicola feengrottensis</name>
    <dbReference type="NCBI Taxonomy" id="435914"/>
    <lineage>
        <taxon>Bacteria</taxon>
        <taxon>Bacillati</taxon>
        <taxon>Actinomycetota</taxon>
        <taxon>Actinomycetes</taxon>
        <taxon>Mycobacteriales</taxon>
        <taxon>Fodinicola</taxon>
    </lineage>
</organism>
<dbReference type="PROSITE" id="PS01095">
    <property type="entry name" value="GH18_1"/>
    <property type="match status" value="1"/>
</dbReference>
<evidence type="ECO:0000256" key="8">
    <source>
        <dbReference type="SAM" id="SignalP"/>
    </source>
</evidence>
<dbReference type="InterPro" id="IPR001223">
    <property type="entry name" value="Glyco_hydro18_cat"/>
</dbReference>
<feature type="signal peptide" evidence="8">
    <location>
        <begin position="1"/>
        <end position="35"/>
    </location>
</feature>
<feature type="compositionally biased region" description="Low complexity" evidence="7">
    <location>
        <begin position="483"/>
        <end position="503"/>
    </location>
</feature>
<keyword evidence="5 6" id="KW-0326">Glycosidase</keyword>
<keyword evidence="11" id="KW-1185">Reference proteome</keyword>
<dbReference type="PROSITE" id="PS51910">
    <property type="entry name" value="GH18_2"/>
    <property type="match status" value="1"/>
</dbReference>
<gene>
    <name evidence="10" type="ORF">GCM10009765_11050</name>
</gene>
<evidence type="ECO:0000256" key="5">
    <source>
        <dbReference type="ARBA" id="ARBA00023295"/>
    </source>
</evidence>
<evidence type="ECO:0000256" key="2">
    <source>
        <dbReference type="ARBA" id="ARBA00012729"/>
    </source>
</evidence>
<dbReference type="InterPro" id="IPR029070">
    <property type="entry name" value="Chitinase_insertion_sf"/>
</dbReference>
<dbReference type="CDD" id="cd06548">
    <property type="entry name" value="GH18_chitinase"/>
    <property type="match status" value="1"/>
</dbReference>
<dbReference type="EC" id="3.2.1.14" evidence="2"/>
<evidence type="ECO:0000256" key="6">
    <source>
        <dbReference type="RuleBase" id="RU000489"/>
    </source>
</evidence>
<evidence type="ECO:0000256" key="1">
    <source>
        <dbReference type="ARBA" id="ARBA00000822"/>
    </source>
</evidence>
<evidence type="ECO:0000259" key="9">
    <source>
        <dbReference type="PROSITE" id="PS51910"/>
    </source>
</evidence>
<name>A0ABP4S032_9ACTN</name>
<keyword evidence="8" id="KW-0732">Signal</keyword>
<evidence type="ECO:0000313" key="11">
    <source>
        <dbReference type="Proteomes" id="UP001500618"/>
    </source>
</evidence>
<dbReference type="Pfam" id="PF00704">
    <property type="entry name" value="Glyco_hydro_18"/>
    <property type="match status" value="1"/>
</dbReference>
<dbReference type="Gene3D" id="3.20.20.80">
    <property type="entry name" value="Glycosidases"/>
    <property type="match status" value="1"/>
</dbReference>
<feature type="region of interest" description="Disordered" evidence="7">
    <location>
        <begin position="483"/>
        <end position="573"/>
    </location>
</feature>
<keyword evidence="4" id="KW-0624">Polysaccharide degradation</keyword>
<keyword evidence="3 6" id="KW-0378">Hydrolase</keyword>
<dbReference type="Gene3D" id="3.10.50.10">
    <property type="match status" value="1"/>
</dbReference>
<accession>A0ABP4S032</accession>
<evidence type="ECO:0000256" key="3">
    <source>
        <dbReference type="ARBA" id="ARBA00022801"/>
    </source>
</evidence>
<evidence type="ECO:0000313" key="10">
    <source>
        <dbReference type="EMBL" id="GAA1663335.1"/>
    </source>
</evidence>
<dbReference type="SUPFAM" id="SSF51445">
    <property type="entry name" value="(Trans)glycosidases"/>
    <property type="match status" value="1"/>
</dbReference>
<dbReference type="InterPro" id="IPR011583">
    <property type="entry name" value="Chitinase_II/V-like_cat"/>
</dbReference>
<comment type="catalytic activity">
    <reaction evidence="1">
        <text>Random endo-hydrolysis of N-acetyl-beta-D-glucosaminide (1-&gt;4)-beta-linkages in chitin and chitodextrins.</text>
        <dbReference type="EC" id="3.2.1.14"/>
    </reaction>
</comment>
<feature type="domain" description="GH18" evidence="9">
    <location>
        <begin position="46"/>
        <end position="485"/>
    </location>
</feature>
<dbReference type="InterPro" id="IPR050314">
    <property type="entry name" value="Glycosyl_Hydrlase_18"/>
</dbReference>
<evidence type="ECO:0000256" key="4">
    <source>
        <dbReference type="ARBA" id="ARBA00023024"/>
    </source>
</evidence>
<keyword evidence="4" id="KW-0119">Carbohydrate metabolism</keyword>
<dbReference type="Pfam" id="PF02018">
    <property type="entry name" value="CBM_4_9"/>
    <property type="match status" value="1"/>
</dbReference>
<dbReference type="Proteomes" id="UP001500618">
    <property type="component" value="Unassembled WGS sequence"/>
</dbReference>
<sequence>MRTNRRLAFTGAAFAVASLLALTTALLGAASPATANTTGAPATSGGIKVAYYDQWSIYQNAFYLKNVDNEGIAGKLDYMLYDFANVDPTNLTCFEANKAASQDENDPNAGDGAGDSFADYQKSFGSDISVDGTADVWNQPIVGNFHQLQELKARHPNLKVLLSIGGWTYSKFFSDAAASDAARKKLVSSCINMFIKGNLPVQGGYGGDGTAKGIFDGFDIDWEYPGGGGHTGNHSSAADKQNFTALLAEFRSELNTQGSADGKTYALTAALGAGQDKIKNLETDKIGQYLTFGDPMTYDMHGGWEATGPTNHQSPLFSGPNDPMAPIPPGTAKYNVDEAIKAFTVGDSQYGIPGGFPAAKLNIGVPFYYRGWTGVPAGSNHGLFQTATGPAPGAADSGNVAGIRMYKELSGVVDNPSDTFWDDSAKASYFYDGTNFWSGENTRSIQAKADYLHCNGLGGTMMFSLYDLDPGTTLFNAAVTDTGGSAASCPAGPTPTPSTTSAGPTPPASPTPTPPASPSPTPTPPGGSGAVTNGTFETGSLTPWTCTAGSGSVQGGTVHSGTHALSATPSNSDTAQCTQTVAVKPGTAYTLTGWVNGSNTYLGATGTGGTDPSTWATTSGGWQKLTLTFTTGAATSSITVFTHGWYGTGTYYVDDIALA</sequence>
<dbReference type="EMBL" id="BAAANY010000003">
    <property type="protein sequence ID" value="GAA1663335.1"/>
    <property type="molecule type" value="Genomic_DNA"/>
</dbReference>
<dbReference type="PANTHER" id="PTHR11177">
    <property type="entry name" value="CHITINASE"/>
    <property type="match status" value="1"/>
</dbReference>
<dbReference type="PANTHER" id="PTHR11177:SF317">
    <property type="entry name" value="CHITINASE 12-RELATED"/>
    <property type="match status" value="1"/>
</dbReference>
<evidence type="ECO:0000256" key="7">
    <source>
        <dbReference type="SAM" id="MobiDB-lite"/>
    </source>
</evidence>
<feature type="chain" id="PRO_5045077049" description="chitinase" evidence="8">
    <location>
        <begin position="36"/>
        <end position="659"/>
    </location>
</feature>
<dbReference type="SMART" id="SM00636">
    <property type="entry name" value="Glyco_18"/>
    <property type="match status" value="1"/>
</dbReference>
<dbReference type="SUPFAM" id="SSF54556">
    <property type="entry name" value="Chitinase insertion domain"/>
    <property type="match status" value="1"/>
</dbReference>
<dbReference type="RefSeq" id="WP_344307712.1">
    <property type="nucleotide sequence ID" value="NZ_BAAANY010000003.1"/>
</dbReference>
<dbReference type="SUPFAM" id="SSF49785">
    <property type="entry name" value="Galactose-binding domain-like"/>
    <property type="match status" value="1"/>
</dbReference>
<dbReference type="InterPro" id="IPR017853">
    <property type="entry name" value="GH"/>
</dbReference>
<comment type="caution">
    <text evidence="10">The sequence shown here is derived from an EMBL/GenBank/DDBJ whole genome shotgun (WGS) entry which is preliminary data.</text>
</comment>
<dbReference type="Gene3D" id="2.60.120.260">
    <property type="entry name" value="Galactose-binding domain-like"/>
    <property type="match status" value="1"/>
</dbReference>
<feature type="compositionally biased region" description="Polar residues" evidence="7">
    <location>
        <begin position="531"/>
        <end position="573"/>
    </location>
</feature>
<reference evidence="11" key="1">
    <citation type="journal article" date="2019" name="Int. J. Syst. Evol. Microbiol.">
        <title>The Global Catalogue of Microorganisms (GCM) 10K type strain sequencing project: providing services to taxonomists for standard genome sequencing and annotation.</title>
        <authorList>
            <consortium name="The Broad Institute Genomics Platform"/>
            <consortium name="The Broad Institute Genome Sequencing Center for Infectious Disease"/>
            <person name="Wu L."/>
            <person name="Ma J."/>
        </authorList>
    </citation>
    <scope>NUCLEOTIDE SEQUENCE [LARGE SCALE GENOMIC DNA]</scope>
    <source>
        <strain evidence="11">JCM 14718</strain>
    </source>
</reference>
<proteinExistence type="predicted"/>
<feature type="compositionally biased region" description="Pro residues" evidence="7">
    <location>
        <begin position="504"/>
        <end position="525"/>
    </location>
</feature>